<dbReference type="EnsemblPlants" id="TraesCS2B02G192400.2">
    <property type="protein sequence ID" value="TraesCS2B02G192400.2"/>
    <property type="gene ID" value="TraesCS2B02G192400"/>
</dbReference>
<dbReference type="Gramene" id="TraesCS2B03G0464000.2">
    <property type="protein sequence ID" value="TraesCS2B03G0464000.2.CDS"/>
    <property type="gene ID" value="TraesCS2B03G0464000"/>
</dbReference>
<evidence type="ECO:0000256" key="1">
    <source>
        <dbReference type="SAM" id="MobiDB-lite"/>
    </source>
</evidence>
<feature type="compositionally biased region" description="Polar residues" evidence="1">
    <location>
        <begin position="1"/>
        <end position="14"/>
    </location>
</feature>
<proteinExistence type="predicted"/>
<keyword evidence="3" id="KW-1185">Reference proteome</keyword>
<organism evidence="2">
    <name type="scientific">Triticum aestivum</name>
    <name type="common">Wheat</name>
    <dbReference type="NCBI Taxonomy" id="4565"/>
    <lineage>
        <taxon>Eukaryota</taxon>
        <taxon>Viridiplantae</taxon>
        <taxon>Streptophyta</taxon>
        <taxon>Embryophyta</taxon>
        <taxon>Tracheophyta</taxon>
        <taxon>Spermatophyta</taxon>
        <taxon>Magnoliopsida</taxon>
        <taxon>Liliopsida</taxon>
        <taxon>Poales</taxon>
        <taxon>Poaceae</taxon>
        <taxon>BOP clade</taxon>
        <taxon>Pooideae</taxon>
        <taxon>Triticodae</taxon>
        <taxon>Triticeae</taxon>
        <taxon>Triticinae</taxon>
        <taxon>Triticum</taxon>
    </lineage>
</organism>
<name>A0A3B6C513_WHEAT</name>
<dbReference type="Proteomes" id="UP000019116">
    <property type="component" value="Chromosome 2B"/>
</dbReference>
<sequence>MMASPPQGSLQKNSLGHVKRGKDTNLISHRTWPGPITPTVQPSPSPSSQTPTRQSSSFATRSTAAPPSSLFPSGAGRSTRAATLFVGGSPFATLLSSHGELLALASL</sequence>
<protein>
    <submittedName>
        <fullName evidence="2">Uncharacterized protein</fullName>
    </submittedName>
</protein>
<gene>
    <name evidence="2" type="primary">LOC123044189</name>
</gene>
<evidence type="ECO:0000313" key="2">
    <source>
        <dbReference type="EnsemblPlants" id="TraesCS2B02G192400.2"/>
    </source>
</evidence>
<dbReference type="OrthoDB" id="343296at2759"/>
<evidence type="ECO:0000313" key="3">
    <source>
        <dbReference type="Proteomes" id="UP000019116"/>
    </source>
</evidence>
<reference evidence="2" key="1">
    <citation type="submission" date="2018-08" db="EMBL/GenBank/DDBJ databases">
        <authorList>
            <person name="Rossello M."/>
        </authorList>
    </citation>
    <scope>NUCLEOTIDE SEQUENCE [LARGE SCALE GENOMIC DNA]</scope>
    <source>
        <strain evidence="2">cv. Chinese Spring</strain>
    </source>
</reference>
<reference evidence="2" key="2">
    <citation type="submission" date="2018-10" db="UniProtKB">
        <authorList>
            <consortium name="EnsemblPlants"/>
        </authorList>
    </citation>
    <scope>IDENTIFICATION</scope>
</reference>
<accession>A0A3B6C513</accession>
<feature type="compositionally biased region" description="Low complexity" evidence="1">
    <location>
        <begin position="37"/>
        <end position="57"/>
    </location>
</feature>
<dbReference type="AlphaFoldDB" id="A0A3B6C513"/>
<dbReference type="Gramene" id="TraesCS2B02G192400.2">
    <property type="protein sequence ID" value="TraesCS2B02G192400.2"/>
    <property type="gene ID" value="TraesCS2B02G192400"/>
</dbReference>
<feature type="region of interest" description="Disordered" evidence="1">
    <location>
        <begin position="1"/>
        <end position="76"/>
    </location>
</feature>